<reference evidence="1" key="1">
    <citation type="submission" date="2019-11" db="EMBL/GenBank/DDBJ databases">
        <title>Studies on the baculoviruses infecting the caterpillars, Spilarctia obliqua Walker (Erebidae) and Pieris brassicae Linn. (Pieridae) (Insecta: Lepidoptera).</title>
        <authorList>
            <person name="Paul S."/>
            <person name="Arumugaperumal A."/>
            <person name="Sathiya Balasingh Thangapandi E.J.J."/>
            <person name="Sarjubala Devi H."/>
            <person name="Johnson T."/>
            <person name="Maisnam S."/>
            <person name="Krishnavel S."/>
            <person name="Soman Syamala S."/>
            <person name="Ramamoorthy S."/>
            <person name="Karthikeyan R."/>
            <person name="Subburaman C."/>
            <person name="Jeyaprakash R."/>
            <person name="Azhaguchamy M."/>
            <person name="Ramaiyer V."/>
            <person name="Sivasubramaniam S."/>
        </authorList>
    </citation>
    <scope>NUCLEOTIDE SEQUENCE</scope>
    <source>
        <strain evidence="1">Manipur</strain>
    </source>
</reference>
<dbReference type="EMBL" id="MN750582">
    <property type="protein sequence ID" value="QNN89561.1"/>
    <property type="molecule type" value="Genomic_DNA"/>
</dbReference>
<sequence length="172" mass="20083">MVMLKKVVCIDNEIRINTLQTPYEYHNENSLVNRDQVLQFENKANENTTVSLMSTMILEYYKNYLHIFDTIPVSKIIVSLTNLKNGMVVQNKNFKMLPLGNSVVVDDSIYYNDRMFCLWTIVMDKKLKTAEDPYIPHIDLPIKIYHNKINRLKGKASGDLTENVFVYKKAQK</sequence>
<name>A0A7G9U8Y0_GVPB</name>
<dbReference type="GO" id="GO:0003677">
    <property type="term" value="F:DNA binding"/>
    <property type="evidence" value="ECO:0007669"/>
    <property type="project" value="InterPro"/>
</dbReference>
<dbReference type="GO" id="GO:0003899">
    <property type="term" value="F:DNA-directed RNA polymerase activity"/>
    <property type="evidence" value="ECO:0007669"/>
    <property type="project" value="InterPro"/>
</dbReference>
<dbReference type="InterPro" id="IPR007025">
    <property type="entry name" value="LEF-8"/>
</dbReference>
<protein>
    <submittedName>
        <fullName evidence="1">LEF-8</fullName>
    </submittedName>
</protein>
<evidence type="ECO:0000313" key="1">
    <source>
        <dbReference type="EMBL" id="QNN89561.1"/>
    </source>
</evidence>
<dbReference type="GO" id="GO:0006351">
    <property type="term" value="P:DNA-templated transcription"/>
    <property type="evidence" value="ECO:0007669"/>
    <property type="project" value="InterPro"/>
</dbReference>
<organism evidence="1">
    <name type="scientific">Pieris brassicae granulosis virus</name>
    <name type="common">PbGV</name>
    <name type="synonym">Pieris brassicae granulovirus</name>
    <dbReference type="NCBI Taxonomy" id="10465"/>
    <lineage>
        <taxon>Viruses</taxon>
        <taxon>Viruses incertae sedis</taxon>
        <taxon>Naldaviricetes</taxon>
        <taxon>Lefavirales</taxon>
        <taxon>Baculoviridae</taxon>
        <taxon>Betabaculovirus</taxon>
        <taxon>Betabaculovirus arrapae</taxon>
    </lineage>
</organism>
<dbReference type="Pfam" id="PF04941">
    <property type="entry name" value="LEF-8"/>
    <property type="match status" value="1"/>
</dbReference>
<organismHost>
    <name type="scientific">Pieris brassicae</name>
    <name type="common">White butterfly</name>
    <name type="synonym">Large white butterfly</name>
    <dbReference type="NCBI Taxonomy" id="7116"/>
</organismHost>
<proteinExistence type="predicted"/>
<accession>A0A7G9U8Y0</accession>